<evidence type="ECO:0000256" key="1">
    <source>
        <dbReference type="PIRNR" id="PIRNR037989"/>
    </source>
</evidence>
<dbReference type="EMBL" id="GAMC01018892">
    <property type="protein sequence ID" value="JAB87663.1"/>
    <property type="molecule type" value="mRNA"/>
</dbReference>
<keyword evidence="4" id="KW-1185">Reference proteome</keyword>
<dbReference type="Pfam" id="PF13365">
    <property type="entry name" value="Trypsin_2"/>
    <property type="match status" value="1"/>
</dbReference>
<comment type="PTM">
    <text evidence="1">The full-lengh TYSND1 is the active the proteolytic processing of PTS1- and PTS2-proteins and in self-cleavage, and intermolecular self-cleavage of TYSND1 down-regulates its protease activity.</text>
</comment>
<keyword evidence="1 3" id="KW-0645">Protease</keyword>
<accession>W8ASQ3</accession>
<dbReference type="MEROPS" id="S01.A80"/>
<dbReference type="GO" id="GO:0031998">
    <property type="term" value="P:regulation of fatty acid beta-oxidation"/>
    <property type="evidence" value="ECO:0007669"/>
    <property type="project" value="TreeGrafter"/>
</dbReference>
<dbReference type="KEGG" id="ccat:101449967"/>
<name>W8ASQ3_CERCA</name>
<sequence>MLLKIRHALLEITNHPVTKQSAIIINNEIIITSGGILQPYVRPKKSSTEVRQDNENCPSGKIIQNLQQCKLINAQDGNSDEARHLNALNYQVTFDRRKLPPSKEGRRQPHILTRYCAKLLYLFNSAEISRHLLRFLGTQHVDKATAAHNEVLLSSFLVLSMRCDGTKENFQRFLRHIAHYLRYLQPIHTLDDVLVMCTPFGLENFYKTISIGKVSNVMGRDGCLFVLSNALALGCEGAAVFNNKLRLIGMIMCTSFQRQQENVNLTLAANFAFLLRDFMRQLGLNITSVPVPRYSSNFPWERAMVVIEAAGSQGTGTFVKVLNKKFILTCTHVVFKLNTTAICRSVDGEFESEVLWRNPQYDQPFDVALLAAPDNVPERYCVRLSNVKPSLGQNVYNAGFPYFVNFNLKYDFNPAIFQGRIIKYTPGAIMSDGCVQAGQSGGPMFDEQGCILGICVSNIKVGNVVYPNLNTAVPICQIRTWLEQYARTNDIKLLSNLVANKEMQRLWALEAPPILSKL</sequence>
<keyword evidence="1" id="KW-0720">Serine protease</keyword>
<keyword evidence="1" id="KW-0576">Peroxisome</keyword>
<dbReference type="AlphaFoldDB" id="W8ASQ3"/>
<dbReference type="Proteomes" id="UP000606786">
    <property type="component" value="Unassembled WGS sequence"/>
</dbReference>
<reference evidence="2" key="3">
    <citation type="submission" date="2020-11" db="EMBL/GenBank/DDBJ databases">
        <authorList>
            <person name="Whitehead M."/>
        </authorList>
    </citation>
    <scope>NUCLEOTIDE SEQUENCE</scope>
    <source>
        <strain evidence="2">EGII</strain>
    </source>
</reference>
<dbReference type="EMBL" id="GAMC01018890">
    <property type="protein sequence ID" value="JAB87665.1"/>
    <property type="molecule type" value="mRNA"/>
</dbReference>
<keyword evidence="1" id="KW-0378">Hydrolase</keyword>
<dbReference type="GO" id="GO:0004252">
    <property type="term" value="F:serine-type endopeptidase activity"/>
    <property type="evidence" value="ECO:0007669"/>
    <property type="project" value="InterPro"/>
</dbReference>
<reference evidence="3" key="1">
    <citation type="submission" date="2013-07" db="EMBL/GenBank/DDBJ databases">
        <authorList>
            <person name="Geib S."/>
        </authorList>
    </citation>
    <scope>NUCLEOTIDE SEQUENCE</scope>
</reference>
<dbReference type="OrthoDB" id="17845at2759"/>
<dbReference type="InterPro" id="IPR009003">
    <property type="entry name" value="Peptidase_S1_PA"/>
</dbReference>
<gene>
    <name evidence="3" type="primary">TYSD1</name>
    <name evidence="2" type="ORF">CCAP1982_LOCUS22160</name>
</gene>
<dbReference type="Gene3D" id="2.40.10.10">
    <property type="entry name" value="Trypsin-like serine proteases"/>
    <property type="match status" value="2"/>
</dbReference>
<dbReference type="PANTHER" id="PTHR21004:SF0">
    <property type="entry name" value="PEROXISOMAL LEADER PEPTIDE-PROCESSING PROTEASE"/>
    <property type="match status" value="1"/>
</dbReference>
<reference evidence="3" key="2">
    <citation type="journal article" date="2014" name="BMC Genomics">
        <title>A genomic perspective to assessing quality of mass-reared SIT flies used in Mediterranean fruit fly (Ceratitis capitata) eradication in California.</title>
        <authorList>
            <person name="Calla B."/>
            <person name="Hall B."/>
            <person name="Hou S."/>
            <person name="Geib S.M."/>
        </authorList>
    </citation>
    <scope>NUCLEOTIDE SEQUENCE</scope>
</reference>
<dbReference type="InterPro" id="IPR043504">
    <property type="entry name" value="Peptidase_S1_PA_chymotrypsin"/>
</dbReference>
<dbReference type="GO" id="GO:0016485">
    <property type="term" value="P:protein processing"/>
    <property type="evidence" value="ECO:0007669"/>
    <property type="project" value="InterPro"/>
</dbReference>
<evidence type="ECO:0000313" key="3">
    <source>
        <dbReference type="EMBL" id="JAB87663.1"/>
    </source>
</evidence>
<evidence type="ECO:0000313" key="2">
    <source>
        <dbReference type="EMBL" id="CAD7014154.1"/>
    </source>
</evidence>
<dbReference type="PANTHER" id="PTHR21004">
    <property type="entry name" value="SERINE PROTEASE-RELATED"/>
    <property type="match status" value="1"/>
</dbReference>
<dbReference type="InterPro" id="IPR039245">
    <property type="entry name" value="TYSND1/DEG15"/>
</dbReference>
<dbReference type="EC" id="3.4.21.-" evidence="1"/>
<evidence type="ECO:0000313" key="4">
    <source>
        <dbReference type="Proteomes" id="UP000606786"/>
    </source>
</evidence>
<comment type="similarity">
    <text evidence="1">Belongs to the peptidase S1B family.</text>
</comment>
<proteinExistence type="evidence at transcript level"/>
<dbReference type="GeneID" id="101449967"/>
<dbReference type="SUPFAM" id="SSF50494">
    <property type="entry name" value="Trypsin-like serine proteases"/>
    <property type="match status" value="2"/>
</dbReference>
<comment type="function">
    <text evidence="1">Peroxisomal protease that mediates both the removal of the leader peptide from proteins containing a PTS2 target sequence and processes several PTS1-containing proteins. Catalyzes the processing of PTS1-proteins involved in the peroxisomal beta-oxidation of fatty acids.</text>
</comment>
<organism evidence="3">
    <name type="scientific">Ceratitis capitata</name>
    <name type="common">Mediterranean fruit fly</name>
    <name type="synonym">Tephritis capitata</name>
    <dbReference type="NCBI Taxonomy" id="7213"/>
    <lineage>
        <taxon>Eukaryota</taxon>
        <taxon>Metazoa</taxon>
        <taxon>Ecdysozoa</taxon>
        <taxon>Arthropoda</taxon>
        <taxon>Hexapoda</taxon>
        <taxon>Insecta</taxon>
        <taxon>Pterygota</taxon>
        <taxon>Neoptera</taxon>
        <taxon>Endopterygota</taxon>
        <taxon>Diptera</taxon>
        <taxon>Brachycera</taxon>
        <taxon>Muscomorpha</taxon>
        <taxon>Tephritoidea</taxon>
        <taxon>Tephritidae</taxon>
        <taxon>Ceratitis</taxon>
        <taxon>Ceratitis</taxon>
    </lineage>
</organism>
<dbReference type="EMBL" id="CAJHJT010000056">
    <property type="protein sequence ID" value="CAD7014154.1"/>
    <property type="molecule type" value="Genomic_DNA"/>
</dbReference>
<comment type="subcellular location">
    <subcellularLocation>
        <location evidence="1">Peroxisome</location>
    </subcellularLocation>
</comment>
<dbReference type="GO" id="GO:0005777">
    <property type="term" value="C:peroxisome"/>
    <property type="evidence" value="ECO:0007669"/>
    <property type="project" value="UniProtKB-SubCell"/>
</dbReference>
<protein>
    <recommendedName>
        <fullName evidence="1">Peroxisomal leader peptide-processing protease</fullName>
        <ecNumber evidence="1">3.4.21.-</ecNumber>
    </recommendedName>
</protein>